<dbReference type="EMBL" id="LFKP01000008">
    <property type="protein sequence ID" value="OHV96195.1"/>
    <property type="molecule type" value="Genomic_DNA"/>
</dbReference>
<comment type="caution">
    <text evidence="1">The sequence shown here is derived from an EMBL/GenBank/DDBJ whole genome shotgun (WGS) entry which is preliminary data.</text>
</comment>
<name>A0A1S1U6Y3_9BURK</name>
<organism evidence="1 2">
    <name type="scientific">Janthinobacterium lividum</name>
    <dbReference type="NCBI Taxonomy" id="29581"/>
    <lineage>
        <taxon>Bacteria</taxon>
        <taxon>Pseudomonadati</taxon>
        <taxon>Pseudomonadota</taxon>
        <taxon>Betaproteobacteria</taxon>
        <taxon>Burkholderiales</taxon>
        <taxon>Oxalobacteraceae</taxon>
        <taxon>Janthinobacterium</taxon>
    </lineage>
</organism>
<gene>
    <name evidence="1" type="ORF">AKG95_15410</name>
</gene>
<accession>A0A1S1U6Y3</accession>
<protein>
    <submittedName>
        <fullName evidence="1">Uncharacterized protein</fullName>
    </submittedName>
</protein>
<evidence type="ECO:0000313" key="1">
    <source>
        <dbReference type="EMBL" id="OHV96195.1"/>
    </source>
</evidence>
<proteinExistence type="predicted"/>
<evidence type="ECO:0000313" key="2">
    <source>
        <dbReference type="Proteomes" id="UP000179840"/>
    </source>
</evidence>
<dbReference type="AlphaFoldDB" id="A0A1S1U6Y3"/>
<dbReference type="Proteomes" id="UP000179840">
    <property type="component" value="Unassembled WGS sequence"/>
</dbReference>
<reference evidence="1 2" key="1">
    <citation type="submission" date="2015-06" db="EMBL/GenBank/DDBJ databases">
        <title>Draft genome sequencing of a biphenyl-degrading bacterium, Janthinobacterium lividum MEG1.</title>
        <authorList>
            <person name="Shimodaira J."/>
            <person name="Hatta T."/>
        </authorList>
    </citation>
    <scope>NUCLEOTIDE SEQUENCE [LARGE SCALE GENOMIC DNA]</scope>
    <source>
        <strain evidence="1 2">MEG1</strain>
    </source>
</reference>
<sequence>MVGGLCLGSAAAAPSDGYCLMVGELAEGYARTMEAGGTEQDIKDYTKRNAPKRTKMPTNEEIKNELAKELLFENVARYVFTVKLDSKGARLVGYKKCLAGDFSY</sequence>